<evidence type="ECO:0000256" key="2">
    <source>
        <dbReference type="ARBA" id="ARBA00022692"/>
    </source>
</evidence>
<dbReference type="Proteomes" id="UP000199534">
    <property type="component" value="Unassembled WGS sequence"/>
</dbReference>
<keyword evidence="4 6" id="KW-0472">Membrane</keyword>
<keyword evidence="9" id="KW-1185">Reference proteome</keyword>
<dbReference type="AlphaFoldDB" id="A0A1I6FWW6"/>
<feature type="transmembrane region" description="Helical" evidence="6">
    <location>
        <begin position="74"/>
        <end position="93"/>
    </location>
</feature>
<feature type="domain" description="TM2" evidence="7">
    <location>
        <begin position="70"/>
        <end position="113"/>
    </location>
</feature>
<organism evidence="8 9">
    <name type="scientific">Robiginitalea myxolifaciens</name>
    <dbReference type="NCBI Taxonomy" id="400055"/>
    <lineage>
        <taxon>Bacteria</taxon>
        <taxon>Pseudomonadati</taxon>
        <taxon>Bacteroidota</taxon>
        <taxon>Flavobacteriia</taxon>
        <taxon>Flavobacteriales</taxon>
        <taxon>Flavobacteriaceae</taxon>
        <taxon>Robiginitalea</taxon>
    </lineage>
</organism>
<evidence type="ECO:0000256" key="6">
    <source>
        <dbReference type="SAM" id="Phobius"/>
    </source>
</evidence>
<evidence type="ECO:0000256" key="1">
    <source>
        <dbReference type="ARBA" id="ARBA00004141"/>
    </source>
</evidence>
<keyword evidence="2 6" id="KW-0812">Transmembrane</keyword>
<dbReference type="OrthoDB" id="9816361at2"/>
<dbReference type="InterPro" id="IPR007829">
    <property type="entry name" value="TM2"/>
</dbReference>
<reference evidence="8 9" key="1">
    <citation type="submission" date="2016-10" db="EMBL/GenBank/DDBJ databases">
        <authorList>
            <person name="de Groot N.N."/>
        </authorList>
    </citation>
    <scope>NUCLEOTIDE SEQUENCE [LARGE SCALE GENOMIC DNA]</scope>
    <source>
        <strain evidence="8 9">DSM 21019</strain>
    </source>
</reference>
<dbReference type="EMBL" id="FOYQ01000001">
    <property type="protein sequence ID" value="SFR34398.1"/>
    <property type="molecule type" value="Genomic_DNA"/>
</dbReference>
<feature type="transmembrane region" description="Helical" evidence="6">
    <location>
        <begin position="99"/>
        <end position="131"/>
    </location>
</feature>
<evidence type="ECO:0000259" key="7">
    <source>
        <dbReference type="Pfam" id="PF05154"/>
    </source>
</evidence>
<evidence type="ECO:0000313" key="8">
    <source>
        <dbReference type="EMBL" id="SFR34398.1"/>
    </source>
</evidence>
<gene>
    <name evidence="8" type="ORF">SAMN04490243_0826</name>
</gene>
<dbReference type="Gene3D" id="1.20.120.20">
    <property type="entry name" value="Apolipoprotein"/>
    <property type="match status" value="1"/>
</dbReference>
<sequence>MSDEKKDMGDKAEDAFDKAKEKAEETFDKAKEKAKEAGEKFEESTKDFREEAKKTAEEFTEGFKSASSGENKKILAGILAILLGWAGVHKFVLGYQKEGIIMLVLSVIGFVLTCIGIGVFLVWAVGLVALIEGVIYLTKSDEEFYNTYQAGRKPWF</sequence>
<proteinExistence type="predicted"/>
<comment type="subcellular location">
    <subcellularLocation>
        <location evidence="1">Membrane</location>
        <topology evidence="1">Multi-pass membrane protein</topology>
    </subcellularLocation>
</comment>
<name>A0A1I6FWW6_9FLAO</name>
<evidence type="ECO:0000256" key="5">
    <source>
        <dbReference type="SAM" id="MobiDB-lite"/>
    </source>
</evidence>
<evidence type="ECO:0000313" key="9">
    <source>
        <dbReference type="Proteomes" id="UP000199534"/>
    </source>
</evidence>
<dbReference type="GO" id="GO:0016020">
    <property type="term" value="C:membrane"/>
    <property type="evidence" value="ECO:0007669"/>
    <property type="project" value="UniProtKB-SubCell"/>
</dbReference>
<dbReference type="STRING" id="400055.SAMN04490243_0826"/>
<keyword evidence="3 6" id="KW-1133">Transmembrane helix</keyword>
<feature type="region of interest" description="Disordered" evidence="5">
    <location>
        <begin position="1"/>
        <end position="48"/>
    </location>
</feature>
<evidence type="ECO:0000256" key="4">
    <source>
        <dbReference type="ARBA" id="ARBA00023136"/>
    </source>
</evidence>
<dbReference type="Pfam" id="PF05154">
    <property type="entry name" value="TM2"/>
    <property type="match status" value="1"/>
</dbReference>
<protein>
    <submittedName>
        <fullName evidence="8">TM2 domain-containing membrane protein YozV</fullName>
    </submittedName>
</protein>
<evidence type="ECO:0000256" key="3">
    <source>
        <dbReference type="ARBA" id="ARBA00022989"/>
    </source>
</evidence>
<accession>A0A1I6FWW6</accession>
<dbReference type="RefSeq" id="WP_092980895.1">
    <property type="nucleotide sequence ID" value="NZ_FOYQ01000001.1"/>
</dbReference>